<protein>
    <submittedName>
        <fullName evidence="1">Terminase small subunit</fullName>
    </submittedName>
</protein>
<dbReference type="AlphaFoldDB" id="A0A7C8GRI9"/>
<dbReference type="Proteomes" id="UP000480246">
    <property type="component" value="Unassembled WGS sequence"/>
</dbReference>
<keyword evidence="2" id="KW-1185">Reference proteome</keyword>
<accession>A0A7C8GRI9</accession>
<name>A0A7C8GRI9_9BACI</name>
<dbReference type="OrthoDB" id="2629242at2"/>
<sequence length="172" mass="19713">MDGYKVLDNEVVVSTKALCDLLEISDRTLTDWKRQGLTQHSRGWWDLKKVLKWRGLISHSDSEVDKSINLQKKKLEAEIAFKEAQSDLSRLKADIAEGKYLEKEIVELELSRFFAVFKKSSMALSRKLAGEVSSYVDPLEARRIEKSLSEIINNALEQMSVDGVYYAKKKKV</sequence>
<proteinExistence type="predicted"/>
<dbReference type="RefSeq" id="WP_153406466.1">
    <property type="nucleotide sequence ID" value="NZ_ML762446.1"/>
</dbReference>
<gene>
    <name evidence="1" type="ORF">F9U64_19045</name>
</gene>
<dbReference type="EMBL" id="WEID01000099">
    <property type="protein sequence ID" value="KAB8126918.1"/>
    <property type="molecule type" value="Genomic_DNA"/>
</dbReference>
<comment type="caution">
    <text evidence="1">The sequence shown here is derived from an EMBL/GenBank/DDBJ whole genome shotgun (WGS) entry which is preliminary data.</text>
</comment>
<reference evidence="1 2" key="1">
    <citation type="submission" date="2019-10" db="EMBL/GenBank/DDBJ databases">
        <title>Gracilibacillus sp. nov. isolated from rice seeds.</title>
        <authorList>
            <person name="He S."/>
        </authorList>
    </citation>
    <scope>NUCLEOTIDE SEQUENCE [LARGE SCALE GENOMIC DNA]</scope>
    <source>
        <strain evidence="1 2">TD8</strain>
    </source>
</reference>
<evidence type="ECO:0000313" key="1">
    <source>
        <dbReference type="EMBL" id="KAB8126918.1"/>
    </source>
</evidence>
<organism evidence="1 2">
    <name type="scientific">Gracilibacillus oryzae</name>
    <dbReference type="NCBI Taxonomy" id="1672701"/>
    <lineage>
        <taxon>Bacteria</taxon>
        <taxon>Bacillati</taxon>
        <taxon>Bacillota</taxon>
        <taxon>Bacilli</taxon>
        <taxon>Bacillales</taxon>
        <taxon>Bacillaceae</taxon>
        <taxon>Gracilibacillus</taxon>
    </lineage>
</organism>
<evidence type="ECO:0000313" key="2">
    <source>
        <dbReference type="Proteomes" id="UP000480246"/>
    </source>
</evidence>